<proteinExistence type="inferred from homology"/>
<protein>
    <recommendedName>
        <fullName evidence="6">GS catalytic domain-containing protein</fullName>
    </recommendedName>
</protein>
<evidence type="ECO:0000256" key="4">
    <source>
        <dbReference type="RuleBase" id="RU000384"/>
    </source>
</evidence>
<evidence type="ECO:0000256" key="1">
    <source>
        <dbReference type="ARBA" id="ARBA00009897"/>
    </source>
</evidence>
<keyword evidence="2" id="KW-0436">Ligase</keyword>
<evidence type="ECO:0000313" key="7">
    <source>
        <dbReference type="EMBL" id="MTH67800.1"/>
    </source>
</evidence>
<dbReference type="AlphaFoldDB" id="A0A6I3LZ39"/>
<dbReference type="PROSITE" id="PS51987">
    <property type="entry name" value="GS_CATALYTIC"/>
    <property type="match status" value="1"/>
</dbReference>
<evidence type="ECO:0000256" key="3">
    <source>
        <dbReference type="PROSITE-ProRule" id="PRU01331"/>
    </source>
</evidence>
<dbReference type="SUPFAM" id="SSF55931">
    <property type="entry name" value="Glutamine synthetase/guanido kinase"/>
    <property type="match status" value="1"/>
</dbReference>
<dbReference type="InterPro" id="IPR036651">
    <property type="entry name" value="Gln_synt_N_sf"/>
</dbReference>
<organism evidence="7 8">
    <name type="scientific">Agromyces bracchium</name>
    <dbReference type="NCBI Taxonomy" id="88376"/>
    <lineage>
        <taxon>Bacteria</taxon>
        <taxon>Bacillati</taxon>
        <taxon>Actinomycetota</taxon>
        <taxon>Actinomycetes</taxon>
        <taxon>Micrococcales</taxon>
        <taxon>Microbacteriaceae</taxon>
        <taxon>Agromyces</taxon>
    </lineage>
</organism>
<comment type="caution">
    <text evidence="7">The sequence shown here is derived from an EMBL/GenBank/DDBJ whole genome shotgun (WGS) entry which is preliminary data.</text>
</comment>
<accession>A0A6I3LZ39</accession>
<reference evidence="7 8" key="1">
    <citation type="submission" date="2019-11" db="EMBL/GenBank/DDBJ databases">
        <title>Agromyces kandeliae sp. nov., isolated from mangrove soil.</title>
        <authorList>
            <person name="Wang R."/>
        </authorList>
    </citation>
    <scope>NUCLEOTIDE SEQUENCE [LARGE SCALE GENOMIC DNA]</scope>
    <source>
        <strain evidence="7 8">JCM 11433</strain>
    </source>
</reference>
<dbReference type="PANTHER" id="PTHR43785:SF12">
    <property type="entry name" value="TYPE-1 GLUTAMINE SYNTHETASE 2"/>
    <property type="match status" value="1"/>
</dbReference>
<dbReference type="GO" id="GO:0006542">
    <property type="term" value="P:glutamine biosynthetic process"/>
    <property type="evidence" value="ECO:0007669"/>
    <property type="project" value="InterPro"/>
</dbReference>
<feature type="region of interest" description="Disordered" evidence="5">
    <location>
        <begin position="1"/>
        <end position="111"/>
    </location>
</feature>
<dbReference type="OrthoDB" id="3277468at2"/>
<dbReference type="Gene3D" id="3.30.590.10">
    <property type="entry name" value="Glutamine synthetase/guanido kinase, catalytic domain"/>
    <property type="match status" value="1"/>
</dbReference>
<dbReference type="GO" id="GO:0004356">
    <property type="term" value="F:glutamine synthetase activity"/>
    <property type="evidence" value="ECO:0007669"/>
    <property type="project" value="InterPro"/>
</dbReference>
<comment type="similarity">
    <text evidence="1 3 4">Belongs to the glutamine synthetase family.</text>
</comment>
<evidence type="ECO:0000259" key="6">
    <source>
        <dbReference type="PROSITE" id="PS51987"/>
    </source>
</evidence>
<feature type="domain" description="GS catalytic" evidence="6">
    <location>
        <begin position="389"/>
        <end position="728"/>
    </location>
</feature>
<evidence type="ECO:0000313" key="8">
    <source>
        <dbReference type="Proteomes" id="UP000433071"/>
    </source>
</evidence>
<evidence type="ECO:0000256" key="2">
    <source>
        <dbReference type="ARBA" id="ARBA00022598"/>
    </source>
</evidence>
<dbReference type="EMBL" id="WMLB01000016">
    <property type="protein sequence ID" value="MTH67800.1"/>
    <property type="molecule type" value="Genomic_DNA"/>
</dbReference>
<dbReference type="InterPro" id="IPR008146">
    <property type="entry name" value="Gln_synth_cat_dom"/>
</dbReference>
<dbReference type="Gene3D" id="3.10.20.70">
    <property type="entry name" value="Glutamine synthetase, N-terminal domain"/>
    <property type="match status" value="1"/>
</dbReference>
<feature type="compositionally biased region" description="Low complexity" evidence="5">
    <location>
        <begin position="14"/>
        <end position="29"/>
    </location>
</feature>
<feature type="compositionally biased region" description="Basic and acidic residues" evidence="5">
    <location>
        <begin position="38"/>
        <end position="60"/>
    </location>
</feature>
<dbReference type="PANTHER" id="PTHR43785">
    <property type="entry name" value="GAMMA-GLUTAMYLPUTRESCINE SYNTHETASE"/>
    <property type="match status" value="1"/>
</dbReference>
<sequence length="728" mass="78152">MGAARARTRRLSRRPAASVADAARGGASVAHHRLRHLRQPDELRRPDLHSELGGVRRPDRPPGAGDLPSGLRTGDRREPRAHGRRPHRTDLARHRIAQAPAARGRAVRGRPVDQPLVSGTVLLLRRLVRRPARAAVRPRRGGRATRPRVGGEPHPRLCARRVPARGHAVATRGPAPPGLVRGRVRARARPAEPHVAAGQARAHGIVRDVAVGCLPDCGVRRVQTERRDPESHGLGGHPPRDGRCRACAGRRKPTVTPRVHTDPERRARPPPTGTPAGRRPGMNRSVRFDDIRALLVCHVDNAGISRVKVLPHRKLLSASTHGVTISNSAGVLFSVDDHLNATRDVDPVVGDLRGIADTSSMAMLDREARLAWAPADLFSLDGTPHPTCQRTALRRVVDDAEDARLTFLVGFELECTVFRPSPVEGEPPVPATTGPAYSTRALLEVEAFAFAALEALDVAGVPVDQMHPEFGTGQLEFAFAPRDPLAAVDDLALARVVLTRVAQRHGLMVSFAPVPIAGGSTNGCHVHLSARRDGRNVFADPKAKLGVTPLGANMIAGILDRLEEGVALLGGSVLSFARLRPHAWAGADICWGPGNREAAIRFVPGQAGMGAEQSNIEVKPTDGAANPYLAVAAIIAAALDGVARGATPPKPVHVDPSTLTAAQRRSAGIRPLPADLGSALHRLESSEFYRGVFGDVLIDAYVATRQHEWEAYGEHVPEDVADLVRWRY</sequence>
<evidence type="ECO:0000256" key="5">
    <source>
        <dbReference type="SAM" id="MobiDB-lite"/>
    </source>
</evidence>
<gene>
    <name evidence="7" type="ORF">GJ743_05370</name>
</gene>
<feature type="compositionally biased region" description="Basic residues" evidence="5">
    <location>
        <begin position="134"/>
        <end position="146"/>
    </location>
</feature>
<feature type="region of interest" description="Disordered" evidence="5">
    <location>
        <begin position="224"/>
        <end position="283"/>
    </location>
</feature>
<keyword evidence="8" id="KW-1185">Reference proteome</keyword>
<feature type="compositionally biased region" description="Basic residues" evidence="5">
    <location>
        <begin position="1"/>
        <end position="13"/>
    </location>
</feature>
<name>A0A6I3LZ39_9MICO</name>
<feature type="region of interest" description="Disordered" evidence="5">
    <location>
        <begin position="134"/>
        <end position="156"/>
    </location>
</feature>
<dbReference type="SMART" id="SM01230">
    <property type="entry name" value="Gln-synt_C"/>
    <property type="match status" value="1"/>
</dbReference>
<dbReference type="InterPro" id="IPR014746">
    <property type="entry name" value="Gln_synth/guanido_kin_cat_dom"/>
</dbReference>
<dbReference type="Proteomes" id="UP000433071">
    <property type="component" value="Unassembled WGS sequence"/>
</dbReference>
<dbReference type="Pfam" id="PF00120">
    <property type="entry name" value="Gln-synt_C"/>
    <property type="match status" value="1"/>
</dbReference>